<evidence type="ECO:0000313" key="3">
    <source>
        <dbReference type="Proteomes" id="UP000194639"/>
    </source>
</evidence>
<dbReference type="Proteomes" id="UP000194639">
    <property type="component" value="Unassembled WGS sequence"/>
</dbReference>
<keyword evidence="1" id="KW-0732">Signal</keyword>
<dbReference type="EMBL" id="JOMO01000022">
    <property type="protein sequence ID" value="OUI81825.1"/>
    <property type="molecule type" value="Genomic_DNA"/>
</dbReference>
<sequence length="63" mass="7052">MPTIVLLTVPFTPLLPNMVCAAVYLAQCFYTVPQRGFSHGFTPKKETTSLLPFICIFPELKYG</sequence>
<evidence type="ECO:0000313" key="2">
    <source>
        <dbReference type="EMBL" id="OUI81825.1"/>
    </source>
</evidence>
<reference evidence="2 3" key="1">
    <citation type="submission" date="2014-06" db="EMBL/GenBank/DDBJ databases">
        <authorList>
            <person name="Ju J."/>
            <person name="Zhang J."/>
        </authorList>
    </citation>
    <scope>NUCLEOTIDE SEQUENCE [LARGE SCALE GENOMIC DNA]</scope>
    <source>
        <strain evidence="2">DmW_045</strain>
    </source>
</reference>
<feature type="signal peptide" evidence="1">
    <location>
        <begin position="1"/>
        <end position="21"/>
    </location>
</feature>
<evidence type="ECO:0000256" key="1">
    <source>
        <dbReference type="SAM" id="SignalP"/>
    </source>
</evidence>
<gene>
    <name evidence="2" type="ORF">HK12_05000</name>
</gene>
<comment type="caution">
    <text evidence="2">The sequence shown here is derived from an EMBL/GenBank/DDBJ whole genome shotgun (WGS) entry which is preliminary data.</text>
</comment>
<proteinExistence type="predicted"/>
<accession>A0A252A1W8</accession>
<dbReference type="AlphaFoldDB" id="A0A252A1W8"/>
<name>A0A252A1W8_9PROT</name>
<organism evidence="2 3">
    <name type="scientific">Acetobacter orientalis</name>
    <dbReference type="NCBI Taxonomy" id="146474"/>
    <lineage>
        <taxon>Bacteria</taxon>
        <taxon>Pseudomonadati</taxon>
        <taxon>Pseudomonadota</taxon>
        <taxon>Alphaproteobacteria</taxon>
        <taxon>Acetobacterales</taxon>
        <taxon>Acetobacteraceae</taxon>
        <taxon>Acetobacter</taxon>
    </lineage>
</organism>
<protein>
    <submittedName>
        <fullName evidence="2">Uncharacterized protein</fullName>
    </submittedName>
</protein>
<feature type="chain" id="PRO_5013281755" evidence="1">
    <location>
        <begin position="22"/>
        <end position="63"/>
    </location>
</feature>